<dbReference type="GO" id="GO:0046872">
    <property type="term" value="F:metal ion binding"/>
    <property type="evidence" value="ECO:0007669"/>
    <property type="project" value="UniProtKB-KW"/>
</dbReference>
<evidence type="ECO:0000256" key="2">
    <source>
        <dbReference type="ARBA" id="ARBA00022603"/>
    </source>
</evidence>
<evidence type="ECO:0000259" key="7">
    <source>
        <dbReference type="Pfam" id="PF01208"/>
    </source>
</evidence>
<keyword evidence="5" id="KW-0862">Zinc</keyword>
<evidence type="ECO:0000256" key="5">
    <source>
        <dbReference type="ARBA" id="ARBA00022833"/>
    </source>
</evidence>
<dbReference type="NCBIfam" id="TIGR01463">
    <property type="entry name" value="mtaA_cmuA"/>
    <property type="match status" value="1"/>
</dbReference>
<organism evidence="8 9">
    <name type="scientific">Desulfotomaculum copahuensis</name>
    <dbReference type="NCBI Taxonomy" id="1838280"/>
    <lineage>
        <taxon>Bacteria</taxon>
        <taxon>Bacillati</taxon>
        <taxon>Bacillota</taxon>
        <taxon>Clostridia</taxon>
        <taxon>Eubacteriales</taxon>
        <taxon>Desulfotomaculaceae</taxon>
        <taxon>Desulfotomaculum</taxon>
    </lineage>
</organism>
<dbReference type="OrthoDB" id="8452307at2"/>
<dbReference type="GO" id="GO:0004853">
    <property type="term" value="F:uroporphyrinogen decarboxylase activity"/>
    <property type="evidence" value="ECO:0007669"/>
    <property type="project" value="InterPro"/>
</dbReference>
<dbReference type="GO" id="GO:0006730">
    <property type="term" value="P:one-carbon metabolic process"/>
    <property type="evidence" value="ECO:0007669"/>
    <property type="project" value="InterPro"/>
</dbReference>
<dbReference type="Pfam" id="PF01208">
    <property type="entry name" value="URO-D"/>
    <property type="match status" value="1"/>
</dbReference>
<dbReference type="RefSeq" id="WP_066667569.1">
    <property type="nucleotide sequence ID" value="NZ_LYVF01000118.1"/>
</dbReference>
<evidence type="ECO:0000313" key="9">
    <source>
        <dbReference type="Proteomes" id="UP000078532"/>
    </source>
</evidence>
<keyword evidence="3 8" id="KW-0808">Transferase</keyword>
<comment type="cofactor">
    <cofactor evidence="1">
        <name>Zn(2+)</name>
        <dbReference type="ChEBI" id="CHEBI:29105"/>
    </cofactor>
</comment>
<dbReference type="EMBL" id="LYVF01000118">
    <property type="protein sequence ID" value="OAT82969.1"/>
    <property type="molecule type" value="Genomic_DNA"/>
</dbReference>
<name>A0A1B7LFS5_9FIRM</name>
<dbReference type="InterPro" id="IPR052024">
    <property type="entry name" value="Methanogen_methyltrans"/>
</dbReference>
<evidence type="ECO:0000256" key="4">
    <source>
        <dbReference type="ARBA" id="ARBA00022723"/>
    </source>
</evidence>
<dbReference type="Gene3D" id="3.20.20.210">
    <property type="match status" value="1"/>
</dbReference>
<dbReference type="GO" id="GO:0006779">
    <property type="term" value="P:porphyrin-containing compound biosynthetic process"/>
    <property type="evidence" value="ECO:0007669"/>
    <property type="project" value="InterPro"/>
</dbReference>
<protein>
    <submittedName>
        <fullName evidence="8">Methyltransferase</fullName>
    </submittedName>
</protein>
<keyword evidence="2 8" id="KW-0489">Methyltransferase</keyword>
<dbReference type="InterPro" id="IPR006360">
    <property type="entry name" value="Mtase_MtaA_CmuA"/>
</dbReference>
<proteinExistence type="predicted"/>
<keyword evidence="6" id="KW-0484">Methanogenesis</keyword>
<dbReference type="AlphaFoldDB" id="A0A1B7LFS5"/>
<dbReference type="STRING" id="1838280.A6M21_08420"/>
<sequence length="350" mass="38909">MTMSSRDRVLGLFAGREVDRMACYSGMGNITTAGLDEYGYKFPSIHRDAEKMANMAASSYRLFGYECAVVPFDMCVEAEALGCVMNAYEDVAQLLYPTIKEKIVHSVDEMDKIEIPSDLHERGRFPVVMEAITRLKNDVGKDVPVGSWFLGPFTLAGQLMDLNDLFKLCFKKPDLVNSMLDKLTEVIITMAAKYREAGADYITIREMGAPTDVLSPRSFKQVIKPHLTKIFQNIASPKILHICGDTNLIIGLMNECGADALSVETKNNLQKSRETIGHEPLLFGHVDAYNILVNGTPEDVEKAVLNSIEGGVDAVWPACDIWPTAPLENLKKMVDTVKEYGASKWARKNR</sequence>
<accession>A0A1B7LFS5</accession>
<dbReference type="Proteomes" id="UP000078532">
    <property type="component" value="Unassembled WGS sequence"/>
</dbReference>
<comment type="caution">
    <text evidence="8">The sequence shown here is derived from an EMBL/GenBank/DDBJ whole genome shotgun (WGS) entry which is preliminary data.</text>
</comment>
<dbReference type="PANTHER" id="PTHR47099:SF1">
    <property type="entry name" value="METHYLCOBAMIDE:COM METHYLTRANSFERASE MTBA"/>
    <property type="match status" value="1"/>
</dbReference>
<keyword evidence="9" id="KW-1185">Reference proteome</keyword>
<evidence type="ECO:0000313" key="8">
    <source>
        <dbReference type="EMBL" id="OAT82969.1"/>
    </source>
</evidence>
<reference evidence="8 9" key="1">
    <citation type="submission" date="2016-04" db="EMBL/GenBank/DDBJ databases">
        <authorList>
            <person name="Evans L.H."/>
            <person name="Alamgir A."/>
            <person name="Owens N."/>
            <person name="Weber N.D."/>
            <person name="Virtaneva K."/>
            <person name="Barbian K."/>
            <person name="Babar A."/>
            <person name="Rosenke K."/>
        </authorList>
    </citation>
    <scope>NUCLEOTIDE SEQUENCE [LARGE SCALE GENOMIC DNA]</scope>
    <source>
        <strain evidence="8 9">LMa1</strain>
    </source>
</reference>
<dbReference type="InterPro" id="IPR038071">
    <property type="entry name" value="UROD/MetE-like_sf"/>
</dbReference>
<keyword evidence="4" id="KW-0479">Metal-binding</keyword>
<dbReference type="PANTHER" id="PTHR47099">
    <property type="entry name" value="METHYLCOBAMIDE:COM METHYLTRANSFERASE MTBA"/>
    <property type="match status" value="1"/>
</dbReference>
<dbReference type="InterPro" id="IPR000257">
    <property type="entry name" value="Uroporphyrinogen_deCOase"/>
</dbReference>
<dbReference type="NCBIfam" id="NF004889">
    <property type="entry name" value="PRK06252.1"/>
    <property type="match status" value="1"/>
</dbReference>
<feature type="domain" description="Uroporphyrinogen decarboxylase (URO-D)" evidence="7">
    <location>
        <begin position="5"/>
        <end position="340"/>
    </location>
</feature>
<evidence type="ECO:0000256" key="6">
    <source>
        <dbReference type="ARBA" id="ARBA00022994"/>
    </source>
</evidence>
<dbReference type="SUPFAM" id="SSF51726">
    <property type="entry name" value="UROD/MetE-like"/>
    <property type="match status" value="1"/>
</dbReference>
<evidence type="ECO:0000256" key="3">
    <source>
        <dbReference type="ARBA" id="ARBA00022679"/>
    </source>
</evidence>
<dbReference type="GO" id="GO:0015948">
    <property type="term" value="P:methanogenesis"/>
    <property type="evidence" value="ECO:0007669"/>
    <property type="project" value="UniProtKB-KW"/>
</dbReference>
<evidence type="ECO:0000256" key="1">
    <source>
        <dbReference type="ARBA" id="ARBA00001947"/>
    </source>
</evidence>
<dbReference type="GO" id="GO:0008168">
    <property type="term" value="F:methyltransferase activity"/>
    <property type="evidence" value="ECO:0007669"/>
    <property type="project" value="UniProtKB-KW"/>
</dbReference>
<dbReference type="GO" id="GO:0032259">
    <property type="term" value="P:methylation"/>
    <property type="evidence" value="ECO:0007669"/>
    <property type="project" value="UniProtKB-KW"/>
</dbReference>
<gene>
    <name evidence="8" type="ORF">A6M21_08420</name>
</gene>